<dbReference type="Gene3D" id="1.10.12.10">
    <property type="entry name" value="Lyase 2-enoyl-coa Hydratase, Chain A, domain 2"/>
    <property type="match status" value="1"/>
</dbReference>
<comment type="similarity">
    <text evidence="1">Belongs to the enoyl-CoA hydratase/isomerase family.</text>
</comment>
<dbReference type="Pfam" id="PF22636">
    <property type="entry name" value="FlK"/>
    <property type="match status" value="1"/>
</dbReference>
<dbReference type="PANTHER" id="PTHR11941">
    <property type="entry name" value="ENOYL-COA HYDRATASE-RELATED"/>
    <property type="match status" value="1"/>
</dbReference>
<dbReference type="CDD" id="cd06558">
    <property type="entry name" value="crotonase-like"/>
    <property type="match status" value="1"/>
</dbReference>
<accession>A0A518GA72</accession>
<dbReference type="EC" id="4.2.1.17" evidence="4"/>
<dbReference type="RefSeq" id="WP_145080615.1">
    <property type="nucleotide sequence ID" value="NZ_CP036298.1"/>
</dbReference>
<dbReference type="InterPro" id="IPR001753">
    <property type="entry name" value="Enoyl-CoA_hydra/iso"/>
</dbReference>
<gene>
    <name evidence="4" type="primary">echA8_2</name>
    <name evidence="4" type="ORF">Q31a_38100</name>
</gene>
<dbReference type="GO" id="GO:0004300">
    <property type="term" value="F:enoyl-CoA hydratase activity"/>
    <property type="evidence" value="ECO:0007669"/>
    <property type="project" value="UniProtKB-EC"/>
</dbReference>
<feature type="domain" description="Fluoroacetyl-CoA-specific thioesterase-like" evidence="3">
    <location>
        <begin position="17"/>
        <end position="118"/>
    </location>
</feature>
<dbReference type="AlphaFoldDB" id="A0A518GA72"/>
<dbReference type="InterPro" id="IPR029069">
    <property type="entry name" value="HotDog_dom_sf"/>
</dbReference>
<organism evidence="4 5">
    <name type="scientific">Aureliella helgolandensis</name>
    <dbReference type="NCBI Taxonomy" id="2527968"/>
    <lineage>
        <taxon>Bacteria</taxon>
        <taxon>Pseudomonadati</taxon>
        <taxon>Planctomycetota</taxon>
        <taxon>Planctomycetia</taxon>
        <taxon>Pirellulales</taxon>
        <taxon>Pirellulaceae</taxon>
        <taxon>Aureliella</taxon>
    </lineage>
</organism>
<keyword evidence="2 4" id="KW-0456">Lyase</keyword>
<dbReference type="CDD" id="cd03440">
    <property type="entry name" value="hot_dog"/>
    <property type="match status" value="1"/>
</dbReference>
<dbReference type="PANTHER" id="PTHR11941:SF54">
    <property type="entry name" value="ENOYL-COA HYDRATASE, MITOCHONDRIAL"/>
    <property type="match status" value="1"/>
</dbReference>
<name>A0A518GA72_9BACT</name>
<dbReference type="SUPFAM" id="SSF54637">
    <property type="entry name" value="Thioesterase/thiol ester dehydrase-isomerase"/>
    <property type="match status" value="1"/>
</dbReference>
<proteinExistence type="inferred from homology"/>
<evidence type="ECO:0000313" key="4">
    <source>
        <dbReference type="EMBL" id="QDV25484.1"/>
    </source>
</evidence>
<keyword evidence="5" id="KW-1185">Reference proteome</keyword>
<reference evidence="4 5" key="1">
    <citation type="submission" date="2019-02" db="EMBL/GenBank/DDBJ databases">
        <title>Deep-cultivation of Planctomycetes and their phenomic and genomic characterization uncovers novel biology.</title>
        <authorList>
            <person name="Wiegand S."/>
            <person name="Jogler M."/>
            <person name="Boedeker C."/>
            <person name="Pinto D."/>
            <person name="Vollmers J."/>
            <person name="Rivas-Marin E."/>
            <person name="Kohn T."/>
            <person name="Peeters S.H."/>
            <person name="Heuer A."/>
            <person name="Rast P."/>
            <person name="Oberbeckmann S."/>
            <person name="Bunk B."/>
            <person name="Jeske O."/>
            <person name="Meyerdierks A."/>
            <person name="Storesund J.E."/>
            <person name="Kallscheuer N."/>
            <person name="Luecker S."/>
            <person name="Lage O.M."/>
            <person name="Pohl T."/>
            <person name="Merkel B.J."/>
            <person name="Hornburger P."/>
            <person name="Mueller R.-W."/>
            <person name="Bruemmer F."/>
            <person name="Labrenz M."/>
            <person name="Spormann A.M."/>
            <person name="Op den Camp H."/>
            <person name="Overmann J."/>
            <person name="Amann R."/>
            <person name="Jetten M.S.M."/>
            <person name="Mascher T."/>
            <person name="Medema M.H."/>
            <person name="Devos D.P."/>
            <person name="Kaster A.-K."/>
            <person name="Ovreas L."/>
            <person name="Rohde M."/>
            <person name="Galperin M.Y."/>
            <person name="Jogler C."/>
        </authorList>
    </citation>
    <scope>NUCLEOTIDE SEQUENCE [LARGE SCALE GENOMIC DNA]</scope>
    <source>
        <strain evidence="4 5">Q31a</strain>
    </source>
</reference>
<dbReference type="Gene3D" id="3.90.226.10">
    <property type="entry name" value="2-enoyl-CoA Hydratase, Chain A, domain 1"/>
    <property type="match status" value="1"/>
</dbReference>
<sequence length="405" mass="43900">MKSGLTVGATGRLTWSVDASMVITLGGDSRATVFSTPNMIMLMERAAREALRDYLEPGEESVGIEVNIRHTGGAPLGATVQGIAKVTVRDGRRVEFDVEAWAGDQQIGHGTHSRAIVQVSRIIENLEKQAGQEPRAMNLTPNTDALPVLETVLVELSGKVATVKLNRPKALNAVNVQMTDDLERLVAWLLGHPQQVRVVLLTGTGEAFCAGDDVKELRELPPDTARQLSLRQAELYLAFERVPQTIIALINGDAFGGGCVAAYSADMRIATHAARFAMPEIRLGWPPGYGVAQLTALVGKSRALEMCLLGEPIPAAKALEWGLINEVVPGASLHRRGELLAQKLLQMPAEALRETKRLVHLDEGAQPKVAHRADTEAYLRCLKLPDAQEGLLAFAEKRSPRFDGR</sequence>
<dbReference type="EMBL" id="CP036298">
    <property type="protein sequence ID" value="QDV25484.1"/>
    <property type="molecule type" value="Genomic_DNA"/>
</dbReference>
<dbReference type="Pfam" id="PF00378">
    <property type="entry name" value="ECH_1"/>
    <property type="match status" value="1"/>
</dbReference>
<dbReference type="GO" id="GO:0006635">
    <property type="term" value="P:fatty acid beta-oxidation"/>
    <property type="evidence" value="ECO:0007669"/>
    <property type="project" value="TreeGrafter"/>
</dbReference>
<dbReference type="KEGG" id="ahel:Q31a_38100"/>
<dbReference type="Proteomes" id="UP000318017">
    <property type="component" value="Chromosome"/>
</dbReference>
<evidence type="ECO:0000256" key="1">
    <source>
        <dbReference type="ARBA" id="ARBA00005254"/>
    </source>
</evidence>
<dbReference type="Gene3D" id="3.10.129.10">
    <property type="entry name" value="Hotdog Thioesterase"/>
    <property type="match status" value="1"/>
</dbReference>
<evidence type="ECO:0000313" key="5">
    <source>
        <dbReference type="Proteomes" id="UP000318017"/>
    </source>
</evidence>
<evidence type="ECO:0000256" key="2">
    <source>
        <dbReference type="ARBA" id="ARBA00023239"/>
    </source>
</evidence>
<dbReference type="InterPro" id="IPR014748">
    <property type="entry name" value="Enoyl-CoA_hydra_C"/>
</dbReference>
<dbReference type="InterPro" id="IPR054485">
    <property type="entry name" value="FlK-like_dom"/>
</dbReference>
<dbReference type="InterPro" id="IPR029045">
    <property type="entry name" value="ClpP/crotonase-like_dom_sf"/>
</dbReference>
<protein>
    <submittedName>
        <fullName evidence="4">Putative enoyl-CoA hydratase echA8</fullName>
        <ecNumber evidence="4">4.2.1.17</ecNumber>
    </submittedName>
</protein>
<evidence type="ECO:0000259" key="3">
    <source>
        <dbReference type="Pfam" id="PF22636"/>
    </source>
</evidence>
<dbReference type="SUPFAM" id="SSF52096">
    <property type="entry name" value="ClpP/crotonase"/>
    <property type="match status" value="1"/>
</dbReference>
<dbReference type="OrthoDB" id="370015at2"/>